<dbReference type="EMBL" id="HAEJ01013827">
    <property type="protein sequence ID" value="SBS54284.1"/>
    <property type="molecule type" value="Transcribed_RNA"/>
</dbReference>
<name>A0A1A7ZTE2_NOTFU</name>
<reference evidence="1" key="1">
    <citation type="submission" date="2016-05" db="EMBL/GenBank/DDBJ databases">
        <authorList>
            <person name="Lavstsen T."/>
            <person name="Jespersen J.S."/>
        </authorList>
    </citation>
    <scope>NUCLEOTIDE SEQUENCE</scope>
    <source>
        <tissue evidence="1">Brain</tissue>
    </source>
</reference>
<organism evidence="1">
    <name type="scientific">Nothobranchius furzeri</name>
    <name type="common">Turquoise killifish</name>
    <dbReference type="NCBI Taxonomy" id="105023"/>
    <lineage>
        <taxon>Eukaryota</taxon>
        <taxon>Metazoa</taxon>
        <taxon>Chordata</taxon>
        <taxon>Craniata</taxon>
        <taxon>Vertebrata</taxon>
        <taxon>Euteleostomi</taxon>
        <taxon>Actinopterygii</taxon>
        <taxon>Neopterygii</taxon>
        <taxon>Teleostei</taxon>
        <taxon>Neoteleostei</taxon>
        <taxon>Acanthomorphata</taxon>
        <taxon>Ovalentaria</taxon>
        <taxon>Atherinomorphae</taxon>
        <taxon>Cyprinodontiformes</taxon>
        <taxon>Nothobranchiidae</taxon>
        <taxon>Nothobranchius</taxon>
    </lineage>
</organism>
<evidence type="ECO:0000313" key="1">
    <source>
        <dbReference type="EMBL" id="SBP46127.1"/>
    </source>
</evidence>
<accession>A0A1A7ZTE2</accession>
<sequence length="112" mass="13120">MEPLQREKSTGKAVTLPWSGLPPHLRDCFICRKEIRKLLKRQMEEKSAQVKLQRISKANEAEHLLEVDRLALSSEKQQNIQHSKALTAYRHENKRVQPHIYIMHLKLMLSVS</sequence>
<protein>
    <submittedName>
        <fullName evidence="1">Uncharacterized protein</fullName>
    </submittedName>
</protein>
<reference evidence="1" key="2">
    <citation type="submission" date="2016-06" db="EMBL/GenBank/DDBJ databases">
        <title>The genome of a short-lived fish provides insights into sex chromosome evolution and the genetic control of aging.</title>
        <authorList>
            <person name="Reichwald K."/>
            <person name="Felder M."/>
            <person name="Petzold A."/>
            <person name="Koch P."/>
            <person name="Groth M."/>
            <person name="Platzer M."/>
        </authorList>
    </citation>
    <scope>NUCLEOTIDE SEQUENCE</scope>
    <source>
        <tissue evidence="1">Brain</tissue>
    </source>
</reference>
<dbReference type="EMBL" id="HADY01007642">
    <property type="protein sequence ID" value="SBP46127.1"/>
    <property type="molecule type" value="Transcribed_RNA"/>
</dbReference>
<dbReference type="AlphaFoldDB" id="A0A1A7ZTE2"/>
<gene>
    <name evidence="1" type="primary">Nfu_g_1_001683</name>
</gene>
<proteinExistence type="predicted"/>